<comment type="subcellular location">
    <subcellularLocation>
        <location evidence="1">Cell envelope</location>
    </subcellularLocation>
</comment>
<evidence type="ECO:0000313" key="6">
    <source>
        <dbReference type="Proteomes" id="UP000245412"/>
    </source>
</evidence>
<accession>A0AB73T367</accession>
<comment type="caution">
    <text evidence="5">The sequence shown here is derived from an EMBL/GenBank/DDBJ whole genome shotgun (WGS) entry which is preliminary data.</text>
</comment>
<evidence type="ECO:0000256" key="1">
    <source>
        <dbReference type="ARBA" id="ARBA00004196"/>
    </source>
</evidence>
<dbReference type="InterPro" id="IPR050555">
    <property type="entry name" value="Bact_Solute-Bind_Prot2"/>
</dbReference>
<protein>
    <submittedName>
        <fullName evidence="5">ABC-type sugar transport system substrate-binding protein</fullName>
    </submittedName>
</protein>
<keyword evidence="5" id="KW-0813">Transport</keyword>
<dbReference type="GO" id="GO:0030246">
    <property type="term" value="F:carbohydrate binding"/>
    <property type="evidence" value="ECO:0007669"/>
    <property type="project" value="TreeGrafter"/>
</dbReference>
<dbReference type="Proteomes" id="UP000245412">
    <property type="component" value="Unassembled WGS sequence"/>
</dbReference>
<organism evidence="5 6">
    <name type="scientific">Murimonas intestini</name>
    <dbReference type="NCBI Taxonomy" id="1337051"/>
    <lineage>
        <taxon>Bacteria</taxon>
        <taxon>Bacillati</taxon>
        <taxon>Bacillota</taxon>
        <taxon>Clostridia</taxon>
        <taxon>Lachnospirales</taxon>
        <taxon>Lachnospiraceae</taxon>
        <taxon>Murimonas</taxon>
    </lineage>
</organism>
<sequence>MSKKMKKLMAVLLCFAMLFSVTSVAQAKEDTADVKQVSIGFIGWGYTDTLGAAYKEYFDYIAEEFGMNVTLVAGTTQEEHISLAEDLIEAGVDGILAYQVTSPMMKLCDEAGVYLMQFGSPITDEDIQANLDGSDYWLGTSSVDDYKSGQNMVEALYEDGCRNMVVLGVAAGNPCHDLRWNGIMDKAAEYDDMTVIGEYRGGTAAAQEYSDQVQNFVAMYPEMDSIAMTGASSGNLDAVLSALDTVGMTGTVKLATLDVQEGTDTYLEEGSLLFIGGGQHPEVIFLAILMADIIRGSLDMGGEEVSLVGQFINIVGTDGYEEFKKYIMDDFPYYIEELKAVSTSFNPDTSYQELYDLWNSYSLDDVETRHAK</sequence>
<evidence type="ECO:0000256" key="2">
    <source>
        <dbReference type="ARBA" id="ARBA00007639"/>
    </source>
</evidence>
<evidence type="ECO:0000256" key="3">
    <source>
        <dbReference type="SAM" id="SignalP"/>
    </source>
</evidence>
<keyword evidence="3" id="KW-0732">Signal</keyword>
<dbReference type="InterPro" id="IPR028082">
    <property type="entry name" value="Peripla_BP_I"/>
</dbReference>
<dbReference type="SUPFAM" id="SSF53822">
    <property type="entry name" value="Periplasmic binding protein-like I"/>
    <property type="match status" value="1"/>
</dbReference>
<dbReference type="InterPro" id="IPR025997">
    <property type="entry name" value="SBP_2_dom"/>
</dbReference>
<feature type="domain" description="Periplasmic binding protein" evidence="4">
    <location>
        <begin position="39"/>
        <end position="292"/>
    </location>
</feature>
<dbReference type="GO" id="GO:0030288">
    <property type="term" value="C:outer membrane-bounded periplasmic space"/>
    <property type="evidence" value="ECO:0007669"/>
    <property type="project" value="TreeGrafter"/>
</dbReference>
<gene>
    <name evidence="5" type="ORF">C7383_10768</name>
</gene>
<comment type="similarity">
    <text evidence="2">Belongs to the bacterial solute-binding protein 2 family.</text>
</comment>
<feature type="signal peptide" evidence="3">
    <location>
        <begin position="1"/>
        <end position="27"/>
    </location>
</feature>
<dbReference type="Gene3D" id="3.40.50.2300">
    <property type="match status" value="2"/>
</dbReference>
<dbReference type="RefSeq" id="WP_109626803.1">
    <property type="nucleotide sequence ID" value="NZ_JANKBI010000007.1"/>
</dbReference>
<feature type="chain" id="PRO_5044496785" evidence="3">
    <location>
        <begin position="28"/>
        <end position="372"/>
    </location>
</feature>
<dbReference type="PANTHER" id="PTHR30036">
    <property type="entry name" value="D-XYLOSE-BINDING PERIPLASMIC PROTEIN"/>
    <property type="match status" value="1"/>
</dbReference>
<name>A0AB73T367_9FIRM</name>
<reference evidence="5 6" key="1">
    <citation type="submission" date="2018-05" db="EMBL/GenBank/DDBJ databases">
        <authorList>
            <person name="Goeker M."/>
            <person name="Huntemann M."/>
            <person name="Clum A."/>
            <person name="Pillay M."/>
            <person name="Palaniappan K."/>
            <person name="Varghese N."/>
            <person name="Mikhailova N."/>
            <person name="Stamatis D."/>
            <person name="Reddy T."/>
            <person name="Daum C."/>
            <person name="Shapiro N."/>
            <person name="Ivanova N."/>
            <person name="Kyrpides N."/>
            <person name="Woyke T."/>
        </authorList>
    </citation>
    <scope>NUCLEOTIDE SEQUENCE [LARGE SCALE GENOMIC DNA]</scope>
    <source>
        <strain evidence="5 6">DSM 26524</strain>
    </source>
</reference>
<dbReference type="EMBL" id="QGGY01000007">
    <property type="protein sequence ID" value="PWJ75061.1"/>
    <property type="molecule type" value="Genomic_DNA"/>
</dbReference>
<keyword evidence="5" id="KW-0762">Sugar transport</keyword>
<proteinExistence type="inferred from homology"/>
<dbReference type="AlphaFoldDB" id="A0AB73T367"/>
<dbReference type="Pfam" id="PF13407">
    <property type="entry name" value="Peripla_BP_4"/>
    <property type="match status" value="1"/>
</dbReference>
<evidence type="ECO:0000313" key="5">
    <source>
        <dbReference type="EMBL" id="PWJ75061.1"/>
    </source>
</evidence>
<evidence type="ECO:0000259" key="4">
    <source>
        <dbReference type="Pfam" id="PF13407"/>
    </source>
</evidence>
<keyword evidence="6" id="KW-1185">Reference proteome</keyword>
<dbReference type="PANTHER" id="PTHR30036:SF7">
    <property type="entry name" value="ABC TRANSPORTER PERIPLASMIC-BINDING PROTEIN YPHF"/>
    <property type="match status" value="1"/>
</dbReference>